<dbReference type="AlphaFoldDB" id="A0A2P6S2S7"/>
<keyword evidence="2" id="KW-1185">Reference proteome</keyword>
<dbReference type="EMBL" id="PDCK01000040">
    <property type="protein sequence ID" value="PRQ52961.1"/>
    <property type="molecule type" value="Genomic_DNA"/>
</dbReference>
<name>A0A2P6S2S7_ROSCH</name>
<gene>
    <name evidence="1" type="ORF">RchiOBHm_Chr2g0161251</name>
</gene>
<proteinExistence type="predicted"/>
<accession>A0A2P6S2S7</accession>
<dbReference type="Gramene" id="PRQ52961">
    <property type="protein sequence ID" value="PRQ52961"/>
    <property type="gene ID" value="RchiOBHm_Chr2g0161251"/>
</dbReference>
<sequence length="46" mass="5233">MGSNWGSLIPLRPSLSEFRGLDLSRSMGLTRSLWVIPPTSEPRMFR</sequence>
<evidence type="ECO:0000313" key="1">
    <source>
        <dbReference type="EMBL" id="PRQ52961.1"/>
    </source>
</evidence>
<protein>
    <submittedName>
        <fullName evidence="1">Uncharacterized protein</fullName>
    </submittedName>
</protein>
<organism evidence="1 2">
    <name type="scientific">Rosa chinensis</name>
    <name type="common">China rose</name>
    <dbReference type="NCBI Taxonomy" id="74649"/>
    <lineage>
        <taxon>Eukaryota</taxon>
        <taxon>Viridiplantae</taxon>
        <taxon>Streptophyta</taxon>
        <taxon>Embryophyta</taxon>
        <taxon>Tracheophyta</taxon>
        <taxon>Spermatophyta</taxon>
        <taxon>Magnoliopsida</taxon>
        <taxon>eudicotyledons</taxon>
        <taxon>Gunneridae</taxon>
        <taxon>Pentapetalae</taxon>
        <taxon>rosids</taxon>
        <taxon>fabids</taxon>
        <taxon>Rosales</taxon>
        <taxon>Rosaceae</taxon>
        <taxon>Rosoideae</taxon>
        <taxon>Rosoideae incertae sedis</taxon>
        <taxon>Rosa</taxon>
    </lineage>
</organism>
<evidence type="ECO:0000313" key="2">
    <source>
        <dbReference type="Proteomes" id="UP000238479"/>
    </source>
</evidence>
<dbReference type="Proteomes" id="UP000238479">
    <property type="component" value="Chromosome 2"/>
</dbReference>
<reference evidence="1 2" key="1">
    <citation type="journal article" date="2018" name="Nat. Genet.">
        <title>The Rosa genome provides new insights in the design of modern roses.</title>
        <authorList>
            <person name="Bendahmane M."/>
        </authorList>
    </citation>
    <scope>NUCLEOTIDE SEQUENCE [LARGE SCALE GENOMIC DNA]</scope>
    <source>
        <strain evidence="2">cv. Old Blush</strain>
    </source>
</reference>
<comment type="caution">
    <text evidence="1">The sequence shown here is derived from an EMBL/GenBank/DDBJ whole genome shotgun (WGS) entry which is preliminary data.</text>
</comment>